<dbReference type="Pfam" id="PF05470">
    <property type="entry name" value="eIF-3c_N"/>
    <property type="match status" value="1"/>
</dbReference>
<dbReference type="InterPro" id="IPR008905">
    <property type="entry name" value="EIF3C_N_dom"/>
</dbReference>
<dbReference type="AlphaFoldDB" id="A0AAW1KN67"/>
<gene>
    <name evidence="5" type="ORF">QE152_g21762</name>
</gene>
<dbReference type="PANTHER" id="PTHR13937">
    <property type="entry name" value="EUKARYOTIC TRANSLATION INITATION FACTOR 3, SUBUNIT 8 EIF3S8 -RELATED"/>
    <property type="match status" value="1"/>
</dbReference>
<reference evidence="5 6" key="1">
    <citation type="journal article" date="2024" name="BMC Genomics">
        <title>De novo assembly and annotation of Popillia japonica's genome with initial clues to its potential as an invasive pest.</title>
        <authorList>
            <person name="Cucini C."/>
            <person name="Boschi S."/>
            <person name="Funari R."/>
            <person name="Cardaioli E."/>
            <person name="Iannotti N."/>
            <person name="Marturano G."/>
            <person name="Paoli F."/>
            <person name="Bruttini M."/>
            <person name="Carapelli A."/>
            <person name="Frati F."/>
            <person name="Nardi F."/>
        </authorList>
    </citation>
    <scope>NUCLEOTIDE SEQUENCE [LARGE SCALE GENOMIC DNA]</scope>
    <source>
        <strain evidence="5">DMR45628</strain>
    </source>
</reference>
<feature type="domain" description="Eukaryotic translation initiation factor 3 subunit C N-terminal" evidence="4">
    <location>
        <begin position="8"/>
        <end position="111"/>
    </location>
</feature>
<dbReference type="GO" id="GO:0003723">
    <property type="term" value="F:RNA binding"/>
    <property type="evidence" value="ECO:0007669"/>
    <property type="project" value="InterPro"/>
</dbReference>
<evidence type="ECO:0000256" key="2">
    <source>
        <dbReference type="ARBA" id="ARBA00022540"/>
    </source>
</evidence>
<accession>A0AAW1KN67</accession>
<evidence type="ECO:0000256" key="1">
    <source>
        <dbReference type="ARBA" id="ARBA00022490"/>
    </source>
</evidence>
<dbReference type="InterPro" id="IPR027516">
    <property type="entry name" value="EIF3C"/>
</dbReference>
<keyword evidence="2 5" id="KW-0396">Initiation factor</keyword>
<evidence type="ECO:0000313" key="5">
    <source>
        <dbReference type="EMBL" id="KAK9720961.1"/>
    </source>
</evidence>
<evidence type="ECO:0000256" key="3">
    <source>
        <dbReference type="ARBA" id="ARBA00022917"/>
    </source>
</evidence>
<sequence length="111" mass="13429">MSRFFAGSKEKRYEELTNIIKQIRNYKKIKDMSCMLNSFEELQKAFMKAAPVIAKEENGQTLRFYMRCLIEMEDFVNEMWEDRKGRKNMSKNNSKSLSSMRQKLRKYLKDF</sequence>
<comment type="caution">
    <text evidence="5">The sequence shown here is derived from an EMBL/GenBank/DDBJ whole genome shotgun (WGS) entry which is preliminary data.</text>
</comment>
<evidence type="ECO:0000259" key="4">
    <source>
        <dbReference type="Pfam" id="PF05470"/>
    </source>
</evidence>
<dbReference type="Proteomes" id="UP001458880">
    <property type="component" value="Unassembled WGS sequence"/>
</dbReference>
<dbReference type="GO" id="GO:0031369">
    <property type="term" value="F:translation initiation factor binding"/>
    <property type="evidence" value="ECO:0007669"/>
    <property type="project" value="InterPro"/>
</dbReference>
<protein>
    <submittedName>
        <fullName evidence="5">Eukaryotic translation initiation factor 3 subunit 8 N-terminus</fullName>
    </submittedName>
</protein>
<dbReference type="EMBL" id="JASPKY010000205">
    <property type="protein sequence ID" value="KAK9720961.1"/>
    <property type="molecule type" value="Genomic_DNA"/>
</dbReference>
<keyword evidence="3" id="KW-0648">Protein biosynthesis</keyword>
<dbReference type="GO" id="GO:0003743">
    <property type="term" value="F:translation initiation factor activity"/>
    <property type="evidence" value="ECO:0007669"/>
    <property type="project" value="UniProtKB-KW"/>
</dbReference>
<organism evidence="5 6">
    <name type="scientific">Popillia japonica</name>
    <name type="common">Japanese beetle</name>
    <dbReference type="NCBI Taxonomy" id="7064"/>
    <lineage>
        <taxon>Eukaryota</taxon>
        <taxon>Metazoa</taxon>
        <taxon>Ecdysozoa</taxon>
        <taxon>Arthropoda</taxon>
        <taxon>Hexapoda</taxon>
        <taxon>Insecta</taxon>
        <taxon>Pterygota</taxon>
        <taxon>Neoptera</taxon>
        <taxon>Endopterygota</taxon>
        <taxon>Coleoptera</taxon>
        <taxon>Polyphaga</taxon>
        <taxon>Scarabaeiformia</taxon>
        <taxon>Scarabaeidae</taxon>
        <taxon>Rutelinae</taxon>
        <taxon>Popillia</taxon>
    </lineage>
</organism>
<dbReference type="GO" id="GO:0005852">
    <property type="term" value="C:eukaryotic translation initiation factor 3 complex"/>
    <property type="evidence" value="ECO:0007669"/>
    <property type="project" value="InterPro"/>
</dbReference>
<dbReference type="PANTHER" id="PTHR13937:SF0">
    <property type="entry name" value="EUKARYOTIC TRANSLATION INITIATION FACTOR 3 SUBUNIT C-RELATED"/>
    <property type="match status" value="1"/>
</dbReference>
<name>A0AAW1KN67_POPJA</name>
<keyword evidence="6" id="KW-1185">Reference proteome</keyword>
<proteinExistence type="predicted"/>
<evidence type="ECO:0000313" key="6">
    <source>
        <dbReference type="Proteomes" id="UP001458880"/>
    </source>
</evidence>
<keyword evidence="1" id="KW-0963">Cytoplasm</keyword>